<dbReference type="Pfam" id="PF13439">
    <property type="entry name" value="Glyco_transf_4"/>
    <property type="match status" value="1"/>
</dbReference>
<name>A0A4R2IB20_9GAMM</name>
<feature type="domain" description="Glycosyl transferase family 1" evidence="3">
    <location>
        <begin position="185"/>
        <end position="348"/>
    </location>
</feature>
<dbReference type="EMBL" id="SLWQ01000003">
    <property type="protein sequence ID" value="TCO41296.1"/>
    <property type="molecule type" value="Genomic_DNA"/>
</dbReference>
<dbReference type="InterPro" id="IPR001296">
    <property type="entry name" value="Glyco_trans_1"/>
</dbReference>
<evidence type="ECO:0000259" key="3">
    <source>
        <dbReference type="Pfam" id="PF00534"/>
    </source>
</evidence>
<keyword evidence="2 5" id="KW-0808">Transferase</keyword>
<reference evidence="5 6" key="1">
    <citation type="journal article" date="2015" name="Stand. Genomic Sci.">
        <title>Genomic Encyclopedia of Bacterial and Archaeal Type Strains, Phase III: the genomes of soil and plant-associated and newly described type strains.</title>
        <authorList>
            <person name="Whitman W.B."/>
            <person name="Woyke T."/>
            <person name="Klenk H.P."/>
            <person name="Zhou Y."/>
            <person name="Lilburn T.G."/>
            <person name="Beck B.J."/>
            <person name="De Vos P."/>
            <person name="Vandamme P."/>
            <person name="Eisen J.A."/>
            <person name="Garrity G."/>
            <person name="Hugenholtz P."/>
            <person name="Kyrpides N.C."/>
        </authorList>
    </citation>
    <scope>NUCLEOTIDE SEQUENCE [LARGE SCALE GENOMIC DNA]</scope>
    <source>
        <strain evidence="5 6">A3</strain>
    </source>
</reference>
<evidence type="ECO:0000256" key="2">
    <source>
        <dbReference type="ARBA" id="ARBA00022679"/>
    </source>
</evidence>
<keyword evidence="1" id="KW-0328">Glycosyltransferase</keyword>
<dbReference type="Pfam" id="PF00534">
    <property type="entry name" value="Glycos_transf_1"/>
    <property type="match status" value="1"/>
</dbReference>
<gene>
    <name evidence="5" type="ORF">EV148_103216</name>
</gene>
<dbReference type="CDD" id="cd03811">
    <property type="entry name" value="GT4_GT28_WabH-like"/>
    <property type="match status" value="1"/>
</dbReference>
<dbReference type="GO" id="GO:1901135">
    <property type="term" value="P:carbohydrate derivative metabolic process"/>
    <property type="evidence" value="ECO:0007669"/>
    <property type="project" value="UniProtKB-ARBA"/>
</dbReference>
<keyword evidence="6" id="KW-1185">Reference proteome</keyword>
<evidence type="ECO:0000259" key="4">
    <source>
        <dbReference type="Pfam" id="PF13439"/>
    </source>
</evidence>
<comment type="caution">
    <text evidence="5">The sequence shown here is derived from an EMBL/GenBank/DDBJ whole genome shotgun (WGS) entry which is preliminary data.</text>
</comment>
<dbReference type="RefSeq" id="WP_131996169.1">
    <property type="nucleotide sequence ID" value="NZ_SLWQ01000003.1"/>
</dbReference>
<dbReference type="GO" id="GO:0016757">
    <property type="term" value="F:glycosyltransferase activity"/>
    <property type="evidence" value="ECO:0007669"/>
    <property type="project" value="UniProtKB-KW"/>
</dbReference>
<dbReference type="PANTHER" id="PTHR12526:SF510">
    <property type="entry name" value="D-INOSITOL 3-PHOSPHATE GLYCOSYLTRANSFERASE"/>
    <property type="match status" value="1"/>
</dbReference>
<sequence length="380" mass="41008">MASTGAPARVLVVSDEMEVGGSQRQIAHLLAGLDRTRWQAELLFFRNRSFLADRLVEAGIRVHELPKHGRVDPRFVLCLAALLRRGRYDIVHCYSLTAELWVRAVLPLAPRCAFIASVRGLCLHHTRQQWRFKRWIVRRADAVIANARAGARATAEHTGLPLAQISLVPNGVEIPAPLAPERRAAERDALGVPPGRRCGLFVGRFVVVKDIPLLLDALARVAPERRPFLLLAGGGPLDAELRDRAGQLGLEADVRFLGERSDAQTLMQCADFLVLCSREEGLSNVVLEAMAAGCAPIASAVGGNPELVEHEHNGLLFPGGDADALAAALERIGGDDALRVRLGTAARADAEQGYAIEEMVRRTEAVYARVSGAPHSAGGS</sequence>
<dbReference type="SUPFAM" id="SSF53756">
    <property type="entry name" value="UDP-Glycosyltransferase/glycogen phosphorylase"/>
    <property type="match status" value="1"/>
</dbReference>
<organism evidence="5 6">
    <name type="scientific">Dokdonella fugitiva</name>
    <dbReference type="NCBI Taxonomy" id="328517"/>
    <lineage>
        <taxon>Bacteria</taxon>
        <taxon>Pseudomonadati</taxon>
        <taxon>Pseudomonadota</taxon>
        <taxon>Gammaproteobacteria</taxon>
        <taxon>Lysobacterales</taxon>
        <taxon>Rhodanobacteraceae</taxon>
        <taxon>Dokdonella</taxon>
    </lineage>
</organism>
<dbReference type="AlphaFoldDB" id="A0A4R2IB20"/>
<protein>
    <submittedName>
        <fullName evidence="5">Glycosyltransferase involved in cell wall biosynthesis</fullName>
    </submittedName>
</protein>
<accession>A0A4R2IB20</accession>
<dbReference type="Proteomes" id="UP000294862">
    <property type="component" value="Unassembled WGS sequence"/>
</dbReference>
<proteinExistence type="predicted"/>
<dbReference type="OrthoDB" id="9795746at2"/>
<evidence type="ECO:0000313" key="5">
    <source>
        <dbReference type="EMBL" id="TCO41296.1"/>
    </source>
</evidence>
<feature type="domain" description="Glycosyltransferase subfamily 4-like N-terminal" evidence="4">
    <location>
        <begin position="19"/>
        <end position="173"/>
    </location>
</feature>
<dbReference type="Gene3D" id="3.40.50.2000">
    <property type="entry name" value="Glycogen Phosphorylase B"/>
    <property type="match status" value="2"/>
</dbReference>
<dbReference type="PANTHER" id="PTHR12526">
    <property type="entry name" value="GLYCOSYLTRANSFERASE"/>
    <property type="match status" value="1"/>
</dbReference>
<evidence type="ECO:0000313" key="6">
    <source>
        <dbReference type="Proteomes" id="UP000294862"/>
    </source>
</evidence>
<dbReference type="InterPro" id="IPR028098">
    <property type="entry name" value="Glyco_trans_4-like_N"/>
</dbReference>
<evidence type="ECO:0000256" key="1">
    <source>
        <dbReference type="ARBA" id="ARBA00022676"/>
    </source>
</evidence>